<gene>
    <name evidence="2" type="ORF">SDC9_116281</name>
</gene>
<organism evidence="2">
    <name type="scientific">bioreactor metagenome</name>
    <dbReference type="NCBI Taxonomy" id="1076179"/>
    <lineage>
        <taxon>unclassified sequences</taxon>
        <taxon>metagenomes</taxon>
        <taxon>ecological metagenomes</taxon>
    </lineage>
</organism>
<dbReference type="Pfam" id="PF06050">
    <property type="entry name" value="HGD-D"/>
    <property type="match status" value="1"/>
</dbReference>
<evidence type="ECO:0008006" key="3">
    <source>
        <dbReference type="Google" id="ProtNLM"/>
    </source>
</evidence>
<evidence type="ECO:0000313" key="2">
    <source>
        <dbReference type="EMBL" id="MPM69336.1"/>
    </source>
</evidence>
<evidence type="ECO:0000256" key="1">
    <source>
        <dbReference type="ARBA" id="ARBA00005806"/>
    </source>
</evidence>
<name>A0A645BV37_9ZZZZ</name>
<reference evidence="2" key="1">
    <citation type="submission" date="2019-08" db="EMBL/GenBank/DDBJ databases">
        <authorList>
            <person name="Kucharzyk K."/>
            <person name="Murdoch R.W."/>
            <person name="Higgins S."/>
            <person name="Loffler F."/>
        </authorList>
    </citation>
    <scope>NUCLEOTIDE SEQUENCE</scope>
</reference>
<dbReference type="AlphaFoldDB" id="A0A645BV37"/>
<sequence length="399" mass="45309">MKWGHKLLDKKYESQILQAIETVREKTLNIQLDYFFNVWKEFWFGEPKAGLPSIAILGTGIPELYIRASGARPQFLLGGNYYTHQYAEQVFPQVSDPVLKSASSILFSKQLACMRDITAMAVPVSSTDTRKVLPYLKDLGHPVIVMEEEPFLNSKATSRFKSSQMDFIMELQKLTHRPITAKSIRTAAKQITSAHNAFRCLKAMDIPQIAKDFIKQTYYLAPDIREWTDRVNGLAAENLKPMPEGRSRLLLIGSPIFFPNVKIQTVLHNVGIRNYENHCGVPDPEDYTEFLKHDPSSLNSMFMNLNEIHYRSAKSDIARALCSDTSFLQNAGGVIYHLLKGQLMYAYEAERIEKAAIRAGIPFVCIETDYTNADTEQIRIRLEAFSELLMQTGRLTAVV</sequence>
<dbReference type="Gene3D" id="3.40.50.11900">
    <property type="match status" value="1"/>
</dbReference>
<dbReference type="EMBL" id="VSSQ01022804">
    <property type="protein sequence ID" value="MPM69336.1"/>
    <property type="molecule type" value="Genomic_DNA"/>
</dbReference>
<comment type="caution">
    <text evidence="2">The sequence shown here is derived from an EMBL/GenBank/DDBJ whole genome shotgun (WGS) entry which is preliminary data.</text>
</comment>
<dbReference type="InterPro" id="IPR010327">
    <property type="entry name" value="FldB/FldC_alpha/beta"/>
</dbReference>
<accession>A0A645BV37</accession>
<proteinExistence type="inferred from homology"/>
<protein>
    <recommendedName>
        <fullName evidence="3">2-hydroxyacyl-CoA dehydratase</fullName>
    </recommendedName>
</protein>
<dbReference type="PANTHER" id="PTHR30548:SF2">
    <property type="entry name" value="2-HYDROXYACYL-COA DEHYDRATASE,D-COMPONENT"/>
    <property type="match status" value="1"/>
</dbReference>
<comment type="similarity">
    <text evidence="1">Belongs to the FldB/FldC dehydratase alpha/beta subunit family.</text>
</comment>
<dbReference type="PANTHER" id="PTHR30548">
    <property type="entry name" value="2-HYDROXYGLUTARYL-COA DEHYDRATASE, D-COMPONENT-RELATED"/>
    <property type="match status" value="1"/>
</dbReference>